<gene>
    <name evidence="2" type="ORF">CR105_16955</name>
</gene>
<sequence>MKFVLMFGFAFIAYALVVGRARRRGNPSKESDRAYILLATAARYMLYIAGAIVLVFVVAVLFHQW</sequence>
<dbReference type="AlphaFoldDB" id="A0A2G8TCF9"/>
<evidence type="ECO:0000256" key="1">
    <source>
        <dbReference type="SAM" id="Phobius"/>
    </source>
</evidence>
<keyword evidence="3" id="KW-1185">Reference proteome</keyword>
<keyword evidence="1" id="KW-0472">Membrane</keyword>
<keyword evidence="1" id="KW-1133">Transmembrane helix</keyword>
<name>A0A2G8TCF9_9BURK</name>
<organism evidence="2 3">
    <name type="scientific">Massilia eurypsychrophila</name>
    <dbReference type="NCBI Taxonomy" id="1485217"/>
    <lineage>
        <taxon>Bacteria</taxon>
        <taxon>Pseudomonadati</taxon>
        <taxon>Pseudomonadota</taxon>
        <taxon>Betaproteobacteria</taxon>
        <taxon>Burkholderiales</taxon>
        <taxon>Oxalobacteraceae</taxon>
        <taxon>Telluria group</taxon>
        <taxon>Massilia</taxon>
    </lineage>
</organism>
<proteinExistence type="predicted"/>
<reference evidence="2 3" key="1">
    <citation type="submission" date="2017-10" db="EMBL/GenBank/DDBJ databases">
        <title>Massilia psychrophilum sp. nov., a novel purple-pigmented bacterium isolated from Tianshan glacier, Xinjiang Municipality, China.</title>
        <authorList>
            <person name="Wang H."/>
        </authorList>
    </citation>
    <scope>NUCLEOTIDE SEQUENCE [LARGE SCALE GENOMIC DNA]</scope>
    <source>
        <strain evidence="2 3">JCM 30074</strain>
    </source>
</reference>
<evidence type="ECO:0000313" key="3">
    <source>
        <dbReference type="Proteomes" id="UP000230390"/>
    </source>
</evidence>
<dbReference type="Proteomes" id="UP000230390">
    <property type="component" value="Unassembled WGS sequence"/>
</dbReference>
<dbReference type="OrthoDB" id="8759165at2"/>
<comment type="caution">
    <text evidence="2">The sequence shown here is derived from an EMBL/GenBank/DDBJ whole genome shotgun (WGS) entry which is preliminary data.</text>
</comment>
<accession>A0A2G8TCF9</accession>
<dbReference type="EMBL" id="PDOC01000011">
    <property type="protein sequence ID" value="PIL43727.1"/>
    <property type="molecule type" value="Genomic_DNA"/>
</dbReference>
<evidence type="ECO:0000313" key="2">
    <source>
        <dbReference type="EMBL" id="PIL43727.1"/>
    </source>
</evidence>
<keyword evidence="1" id="KW-0812">Transmembrane</keyword>
<dbReference type="RefSeq" id="WP_099790313.1">
    <property type="nucleotide sequence ID" value="NZ_JBHLYV010000019.1"/>
</dbReference>
<protein>
    <submittedName>
        <fullName evidence="2">Uncharacterized protein</fullName>
    </submittedName>
</protein>
<feature type="transmembrane region" description="Helical" evidence="1">
    <location>
        <begin position="35"/>
        <end position="62"/>
    </location>
</feature>